<sequence length="67" mass="7582">MDLELEGLDSGSEHSRKYTTAITDQVYPNTTQKSHGGETVRVLMLLLISPVARLDRRKLSRGRWLIA</sequence>
<protein>
    <submittedName>
        <fullName evidence="1">Uncharacterized protein</fullName>
    </submittedName>
</protein>
<dbReference type="AlphaFoldDB" id="A0A5B7EC25"/>
<proteinExistence type="predicted"/>
<evidence type="ECO:0000313" key="1">
    <source>
        <dbReference type="EMBL" id="MPC31702.1"/>
    </source>
</evidence>
<reference evidence="1 2" key="1">
    <citation type="submission" date="2019-05" db="EMBL/GenBank/DDBJ databases">
        <title>Another draft genome of Portunus trituberculatus and its Hox gene families provides insights of decapod evolution.</title>
        <authorList>
            <person name="Jeong J.-H."/>
            <person name="Song I."/>
            <person name="Kim S."/>
            <person name="Choi T."/>
            <person name="Kim D."/>
            <person name="Ryu S."/>
            <person name="Kim W."/>
        </authorList>
    </citation>
    <scope>NUCLEOTIDE SEQUENCE [LARGE SCALE GENOMIC DNA]</scope>
    <source>
        <tissue evidence="1">Muscle</tissue>
    </source>
</reference>
<keyword evidence="2" id="KW-1185">Reference proteome</keyword>
<evidence type="ECO:0000313" key="2">
    <source>
        <dbReference type="Proteomes" id="UP000324222"/>
    </source>
</evidence>
<comment type="caution">
    <text evidence="1">The sequence shown here is derived from an EMBL/GenBank/DDBJ whole genome shotgun (WGS) entry which is preliminary data.</text>
</comment>
<organism evidence="1 2">
    <name type="scientific">Portunus trituberculatus</name>
    <name type="common">Swimming crab</name>
    <name type="synonym">Neptunus trituberculatus</name>
    <dbReference type="NCBI Taxonomy" id="210409"/>
    <lineage>
        <taxon>Eukaryota</taxon>
        <taxon>Metazoa</taxon>
        <taxon>Ecdysozoa</taxon>
        <taxon>Arthropoda</taxon>
        <taxon>Crustacea</taxon>
        <taxon>Multicrustacea</taxon>
        <taxon>Malacostraca</taxon>
        <taxon>Eumalacostraca</taxon>
        <taxon>Eucarida</taxon>
        <taxon>Decapoda</taxon>
        <taxon>Pleocyemata</taxon>
        <taxon>Brachyura</taxon>
        <taxon>Eubrachyura</taxon>
        <taxon>Portunoidea</taxon>
        <taxon>Portunidae</taxon>
        <taxon>Portuninae</taxon>
        <taxon>Portunus</taxon>
    </lineage>
</organism>
<dbReference type="EMBL" id="VSRR010002488">
    <property type="protein sequence ID" value="MPC31702.1"/>
    <property type="molecule type" value="Genomic_DNA"/>
</dbReference>
<gene>
    <name evidence="1" type="ORF">E2C01_024998</name>
</gene>
<name>A0A5B7EC25_PORTR</name>
<accession>A0A5B7EC25</accession>
<dbReference type="Proteomes" id="UP000324222">
    <property type="component" value="Unassembled WGS sequence"/>
</dbReference>